<feature type="domain" description="HTH myb-type" evidence="6">
    <location>
        <begin position="17"/>
        <end position="71"/>
    </location>
</feature>
<comment type="caution">
    <text evidence="7">The sequence shown here is derived from an EMBL/GenBank/DDBJ whole genome shotgun (WGS) entry which is preliminary data.</text>
</comment>
<keyword evidence="4" id="KW-0539">Nucleus</keyword>
<keyword evidence="2" id="KW-0238">DNA-binding</keyword>
<feature type="domain" description="Myb-like" evidence="5">
    <location>
        <begin position="68"/>
        <end position="118"/>
    </location>
</feature>
<dbReference type="PROSITE" id="PS51294">
    <property type="entry name" value="HTH_MYB"/>
    <property type="match status" value="2"/>
</dbReference>
<dbReference type="InterPro" id="IPR001005">
    <property type="entry name" value="SANT/Myb"/>
</dbReference>
<feature type="domain" description="HTH myb-type" evidence="6">
    <location>
        <begin position="72"/>
        <end position="122"/>
    </location>
</feature>
<evidence type="ECO:0000256" key="3">
    <source>
        <dbReference type="ARBA" id="ARBA00023163"/>
    </source>
</evidence>
<dbReference type="Pfam" id="PF00249">
    <property type="entry name" value="Myb_DNA-binding"/>
    <property type="match status" value="2"/>
</dbReference>
<dbReference type="CDD" id="cd00167">
    <property type="entry name" value="SANT"/>
    <property type="match status" value="2"/>
</dbReference>
<name>A0ABR2J3D2_9EUKA</name>
<dbReference type="InterPro" id="IPR051575">
    <property type="entry name" value="Myb-like_DNA-bd"/>
</dbReference>
<organism evidence="7 8">
    <name type="scientific">Tritrichomonas musculus</name>
    <dbReference type="NCBI Taxonomy" id="1915356"/>
    <lineage>
        <taxon>Eukaryota</taxon>
        <taxon>Metamonada</taxon>
        <taxon>Parabasalia</taxon>
        <taxon>Tritrichomonadida</taxon>
        <taxon>Tritrichomonadidae</taxon>
        <taxon>Tritrichomonas</taxon>
    </lineage>
</organism>
<keyword evidence="1" id="KW-0805">Transcription regulation</keyword>
<dbReference type="EMBL" id="JAPFFF010000013">
    <property type="protein sequence ID" value="KAK8872144.1"/>
    <property type="molecule type" value="Genomic_DNA"/>
</dbReference>
<dbReference type="Gene3D" id="1.10.10.60">
    <property type="entry name" value="Homeodomain-like"/>
    <property type="match status" value="2"/>
</dbReference>
<evidence type="ECO:0000259" key="6">
    <source>
        <dbReference type="PROSITE" id="PS51294"/>
    </source>
</evidence>
<dbReference type="PANTHER" id="PTHR46621:SF1">
    <property type="entry name" value="SNRNA-ACTIVATING PROTEIN COMPLEX SUBUNIT 4"/>
    <property type="match status" value="1"/>
</dbReference>
<dbReference type="Proteomes" id="UP001470230">
    <property type="component" value="Unassembled WGS sequence"/>
</dbReference>
<dbReference type="SUPFAM" id="SSF46689">
    <property type="entry name" value="Homeodomain-like"/>
    <property type="match status" value="1"/>
</dbReference>
<keyword evidence="8" id="KW-1185">Reference proteome</keyword>
<protein>
    <recommendedName>
        <fullName evidence="9">Myb-like DNA-binding domain containing protein</fullName>
    </recommendedName>
</protein>
<evidence type="ECO:0000259" key="5">
    <source>
        <dbReference type="PROSITE" id="PS50090"/>
    </source>
</evidence>
<proteinExistence type="predicted"/>
<keyword evidence="3" id="KW-0804">Transcription</keyword>
<evidence type="ECO:0000313" key="8">
    <source>
        <dbReference type="Proteomes" id="UP001470230"/>
    </source>
</evidence>
<accession>A0ABR2J3D2</accession>
<evidence type="ECO:0000256" key="4">
    <source>
        <dbReference type="ARBA" id="ARBA00023242"/>
    </source>
</evidence>
<dbReference type="InterPro" id="IPR017930">
    <property type="entry name" value="Myb_dom"/>
</dbReference>
<dbReference type="PANTHER" id="PTHR46621">
    <property type="entry name" value="SNRNA-ACTIVATING PROTEIN COMPLEX SUBUNIT 4"/>
    <property type="match status" value="1"/>
</dbReference>
<gene>
    <name evidence="7" type="ORF">M9Y10_007905</name>
</gene>
<dbReference type="InterPro" id="IPR009057">
    <property type="entry name" value="Homeodomain-like_sf"/>
</dbReference>
<dbReference type="PROSITE" id="PS50090">
    <property type="entry name" value="MYB_LIKE"/>
    <property type="match status" value="2"/>
</dbReference>
<evidence type="ECO:0000256" key="2">
    <source>
        <dbReference type="ARBA" id="ARBA00023125"/>
    </source>
</evidence>
<reference evidence="7 8" key="1">
    <citation type="submission" date="2024-04" db="EMBL/GenBank/DDBJ databases">
        <title>Tritrichomonas musculus Genome.</title>
        <authorList>
            <person name="Alves-Ferreira E."/>
            <person name="Grigg M."/>
            <person name="Lorenzi H."/>
            <person name="Galac M."/>
        </authorList>
    </citation>
    <scope>NUCLEOTIDE SEQUENCE [LARGE SCALE GENOMIC DNA]</scope>
    <source>
        <strain evidence="7 8">EAF2021</strain>
    </source>
</reference>
<sequence length="255" mass="29953">MYSFENDFYSEKSQICPIKKRKMFTTQEDQILLNLVQKIGSKNWEKISKLMPGRSPKQCRDRYCNYLSEPIKKEAWDAEEDEVLLSLLMIIGPKWVEISKYLPGRSGSNVKNRWYKHLIKKYSLLNEEMNTLNFQRGNKKKNKNIHQEQLLVDQDIDQFLNADKSYNAKKSDDTQLISINDECKKEMNDGSVCHLSSLQNKSSENLIEFDEKKTGHEDCDKIIKDSLYKCCEDCDQSSRKYENVCKQYKISALLI</sequence>
<dbReference type="SMART" id="SM00717">
    <property type="entry name" value="SANT"/>
    <property type="match status" value="2"/>
</dbReference>
<evidence type="ECO:0000313" key="7">
    <source>
        <dbReference type="EMBL" id="KAK8872144.1"/>
    </source>
</evidence>
<feature type="domain" description="Myb-like" evidence="5">
    <location>
        <begin position="16"/>
        <end position="67"/>
    </location>
</feature>
<evidence type="ECO:0000256" key="1">
    <source>
        <dbReference type="ARBA" id="ARBA00023015"/>
    </source>
</evidence>
<evidence type="ECO:0008006" key="9">
    <source>
        <dbReference type="Google" id="ProtNLM"/>
    </source>
</evidence>